<name>A0ABD0XYT0_9HEMI</name>
<dbReference type="InterPro" id="IPR051640">
    <property type="entry name" value="GRB10-interact_GYF"/>
</dbReference>
<evidence type="ECO:0000313" key="3">
    <source>
        <dbReference type="Proteomes" id="UP001558652"/>
    </source>
</evidence>
<comment type="caution">
    <text evidence="2">The sequence shown here is derived from an EMBL/GenBank/DDBJ whole genome shotgun (WGS) entry which is preliminary data.</text>
</comment>
<proteinExistence type="predicted"/>
<evidence type="ECO:0000313" key="2">
    <source>
        <dbReference type="EMBL" id="KAL1116396.1"/>
    </source>
</evidence>
<dbReference type="Proteomes" id="UP001558652">
    <property type="component" value="Unassembled WGS sequence"/>
</dbReference>
<protein>
    <submittedName>
        <fullName evidence="2">Uncharacterized protein</fullName>
    </submittedName>
</protein>
<sequence length="191" mass="20977">MSIIDIFFDHLGGGFWEQSPQPQQQPQPGGVSLGGKSKGGPPSGIQQQQQSVNSKPTKENKSKAKRDEMAIMKLFSTAASHNDEFTQWCSAALANMSTVVDIPTFVGFLRDIESPADIHEYVKMCLGETKEALDFARQFIERRQCSGGGGGPMQQHNNTHASNNNNNNNNNSSSAAAQDFQQVKVNRYSLW</sequence>
<dbReference type="AlphaFoldDB" id="A0ABD0XYT0"/>
<feature type="region of interest" description="Disordered" evidence="1">
    <location>
        <begin position="15"/>
        <end position="66"/>
    </location>
</feature>
<feature type="compositionally biased region" description="Low complexity" evidence="1">
    <location>
        <begin position="161"/>
        <end position="177"/>
    </location>
</feature>
<feature type="region of interest" description="Disordered" evidence="1">
    <location>
        <begin position="146"/>
        <end position="178"/>
    </location>
</feature>
<gene>
    <name evidence="2" type="ORF">AAG570_004870</name>
</gene>
<keyword evidence="3" id="KW-1185">Reference proteome</keyword>
<dbReference type="EMBL" id="JBFDAA010000017">
    <property type="protein sequence ID" value="KAL1116396.1"/>
    <property type="molecule type" value="Genomic_DNA"/>
</dbReference>
<dbReference type="PANTHER" id="PTHR14445:SF36">
    <property type="entry name" value="FI03272P-RELATED"/>
    <property type="match status" value="1"/>
</dbReference>
<organism evidence="2 3">
    <name type="scientific">Ranatra chinensis</name>
    <dbReference type="NCBI Taxonomy" id="642074"/>
    <lineage>
        <taxon>Eukaryota</taxon>
        <taxon>Metazoa</taxon>
        <taxon>Ecdysozoa</taxon>
        <taxon>Arthropoda</taxon>
        <taxon>Hexapoda</taxon>
        <taxon>Insecta</taxon>
        <taxon>Pterygota</taxon>
        <taxon>Neoptera</taxon>
        <taxon>Paraneoptera</taxon>
        <taxon>Hemiptera</taxon>
        <taxon>Heteroptera</taxon>
        <taxon>Panheteroptera</taxon>
        <taxon>Nepomorpha</taxon>
        <taxon>Nepidae</taxon>
        <taxon>Ranatrinae</taxon>
        <taxon>Ranatra</taxon>
    </lineage>
</organism>
<reference evidence="2 3" key="1">
    <citation type="submission" date="2024-07" db="EMBL/GenBank/DDBJ databases">
        <title>Chromosome-level genome assembly of the water stick insect Ranatra chinensis (Heteroptera: Nepidae).</title>
        <authorList>
            <person name="Liu X."/>
        </authorList>
    </citation>
    <scope>NUCLEOTIDE SEQUENCE [LARGE SCALE GENOMIC DNA]</scope>
    <source>
        <strain evidence="2">Cailab_2021Rc</strain>
        <tissue evidence="2">Muscle</tissue>
    </source>
</reference>
<dbReference type="PANTHER" id="PTHR14445">
    <property type="entry name" value="GRB10 INTERACTING GYF PROTEIN"/>
    <property type="match status" value="1"/>
</dbReference>
<feature type="compositionally biased region" description="Gly residues" evidence="1">
    <location>
        <begin position="31"/>
        <end position="42"/>
    </location>
</feature>
<evidence type="ECO:0000256" key="1">
    <source>
        <dbReference type="SAM" id="MobiDB-lite"/>
    </source>
</evidence>
<feature type="compositionally biased region" description="Basic and acidic residues" evidence="1">
    <location>
        <begin position="56"/>
        <end position="66"/>
    </location>
</feature>
<accession>A0ABD0XYT0</accession>
<feature type="compositionally biased region" description="Low complexity" evidence="1">
    <location>
        <begin position="18"/>
        <end position="30"/>
    </location>
</feature>